<proteinExistence type="predicted"/>
<protein>
    <submittedName>
        <fullName evidence="2">Uncharacterized protein</fullName>
    </submittedName>
</protein>
<organism evidence="2 3">
    <name type="scientific">Pterulicium gracile</name>
    <dbReference type="NCBI Taxonomy" id="1884261"/>
    <lineage>
        <taxon>Eukaryota</taxon>
        <taxon>Fungi</taxon>
        <taxon>Dikarya</taxon>
        <taxon>Basidiomycota</taxon>
        <taxon>Agaricomycotina</taxon>
        <taxon>Agaricomycetes</taxon>
        <taxon>Agaricomycetidae</taxon>
        <taxon>Agaricales</taxon>
        <taxon>Pleurotineae</taxon>
        <taxon>Pterulaceae</taxon>
        <taxon>Pterulicium</taxon>
    </lineage>
</organism>
<feature type="signal peptide" evidence="1">
    <location>
        <begin position="1"/>
        <end position="27"/>
    </location>
</feature>
<name>A0A5C3Q6Z3_9AGAR</name>
<dbReference type="EMBL" id="ML178854">
    <property type="protein sequence ID" value="TFK96799.1"/>
    <property type="molecule type" value="Genomic_DNA"/>
</dbReference>
<sequence>MNVPDSAFSALIFSVALLFSFITGASAKLNTDPKAVAYYEPKALGGSMLTVQREPMNIIISGLSDPAALTNRGVTNWANSIHFGAECLGIHLGGYQAANLGDGNGVVNQTTILREDYKLPIGTCLQSLIGGNHFRIWRQNGPQSNSGALFLAGSAEETAAQNHDIIPNGYDIGRDDIVKRAIAGQTSFSGIIYTTTVQWLPNLLPFTANEINHNIAVDGRVALLTIDAETMGNGYNCKGSGLCPTLNPSTCDQALSKVVDTTIYRTDT</sequence>
<keyword evidence="1" id="KW-0732">Signal</keyword>
<feature type="chain" id="PRO_5023141349" evidence="1">
    <location>
        <begin position="28"/>
        <end position="268"/>
    </location>
</feature>
<evidence type="ECO:0000256" key="1">
    <source>
        <dbReference type="SAM" id="SignalP"/>
    </source>
</evidence>
<dbReference type="OrthoDB" id="2310204at2759"/>
<accession>A0A5C3Q6Z3</accession>
<gene>
    <name evidence="2" type="ORF">BDV98DRAFT_597194</name>
</gene>
<evidence type="ECO:0000313" key="2">
    <source>
        <dbReference type="EMBL" id="TFK96799.1"/>
    </source>
</evidence>
<reference evidence="2 3" key="1">
    <citation type="journal article" date="2019" name="Nat. Ecol. Evol.">
        <title>Megaphylogeny resolves global patterns of mushroom evolution.</title>
        <authorList>
            <person name="Varga T."/>
            <person name="Krizsan K."/>
            <person name="Foldi C."/>
            <person name="Dima B."/>
            <person name="Sanchez-Garcia M."/>
            <person name="Sanchez-Ramirez S."/>
            <person name="Szollosi G.J."/>
            <person name="Szarkandi J.G."/>
            <person name="Papp V."/>
            <person name="Albert L."/>
            <person name="Andreopoulos W."/>
            <person name="Angelini C."/>
            <person name="Antonin V."/>
            <person name="Barry K.W."/>
            <person name="Bougher N.L."/>
            <person name="Buchanan P."/>
            <person name="Buyck B."/>
            <person name="Bense V."/>
            <person name="Catcheside P."/>
            <person name="Chovatia M."/>
            <person name="Cooper J."/>
            <person name="Damon W."/>
            <person name="Desjardin D."/>
            <person name="Finy P."/>
            <person name="Geml J."/>
            <person name="Haridas S."/>
            <person name="Hughes K."/>
            <person name="Justo A."/>
            <person name="Karasinski D."/>
            <person name="Kautmanova I."/>
            <person name="Kiss B."/>
            <person name="Kocsube S."/>
            <person name="Kotiranta H."/>
            <person name="LaButti K.M."/>
            <person name="Lechner B.E."/>
            <person name="Liimatainen K."/>
            <person name="Lipzen A."/>
            <person name="Lukacs Z."/>
            <person name="Mihaltcheva S."/>
            <person name="Morgado L.N."/>
            <person name="Niskanen T."/>
            <person name="Noordeloos M.E."/>
            <person name="Ohm R.A."/>
            <person name="Ortiz-Santana B."/>
            <person name="Ovrebo C."/>
            <person name="Racz N."/>
            <person name="Riley R."/>
            <person name="Savchenko A."/>
            <person name="Shiryaev A."/>
            <person name="Soop K."/>
            <person name="Spirin V."/>
            <person name="Szebenyi C."/>
            <person name="Tomsovsky M."/>
            <person name="Tulloss R.E."/>
            <person name="Uehling J."/>
            <person name="Grigoriev I.V."/>
            <person name="Vagvolgyi C."/>
            <person name="Papp T."/>
            <person name="Martin F.M."/>
            <person name="Miettinen O."/>
            <person name="Hibbett D.S."/>
            <person name="Nagy L.G."/>
        </authorList>
    </citation>
    <scope>NUCLEOTIDE SEQUENCE [LARGE SCALE GENOMIC DNA]</scope>
    <source>
        <strain evidence="2 3">CBS 309.79</strain>
    </source>
</reference>
<dbReference type="AlphaFoldDB" id="A0A5C3Q6Z3"/>
<dbReference type="Proteomes" id="UP000305067">
    <property type="component" value="Unassembled WGS sequence"/>
</dbReference>
<keyword evidence="3" id="KW-1185">Reference proteome</keyword>
<dbReference type="STRING" id="1884261.A0A5C3Q6Z3"/>
<evidence type="ECO:0000313" key="3">
    <source>
        <dbReference type="Proteomes" id="UP000305067"/>
    </source>
</evidence>